<name>A0A8T4IGU2_9SPHN</name>
<dbReference type="Pfam" id="PF03544">
    <property type="entry name" value="TonB_C"/>
    <property type="match status" value="1"/>
</dbReference>
<evidence type="ECO:0000259" key="6">
    <source>
        <dbReference type="PROSITE" id="PS52015"/>
    </source>
</evidence>
<sequence length="174" mass="18926">MKTITTFAIASGLLLAVPGHAQNTQNPEFDVTAPTLTIERWSKGITRKLNRNLDYPVRFHQAGGFHQPSEGVVRVNFRCTETGAPTAITLAKSSGHRELDRAAMAAVQRIKTLHPLPAGIGAGQRYQALLLFALDQQSHDRQLAKLQQEADRRNAALGQPAERVAMGISIVPDA</sequence>
<dbReference type="AlphaFoldDB" id="A0A8T4IGU2"/>
<keyword evidence="3" id="KW-1133">Transmembrane helix</keyword>
<evidence type="ECO:0000256" key="2">
    <source>
        <dbReference type="ARBA" id="ARBA00022692"/>
    </source>
</evidence>
<keyword evidence="4" id="KW-0472">Membrane</keyword>
<gene>
    <name evidence="7" type="ORF">J7S20_15005</name>
</gene>
<dbReference type="PROSITE" id="PS52015">
    <property type="entry name" value="TONB_CTD"/>
    <property type="match status" value="1"/>
</dbReference>
<protein>
    <submittedName>
        <fullName evidence="7">Energy transducer TonB</fullName>
    </submittedName>
</protein>
<feature type="signal peptide" evidence="5">
    <location>
        <begin position="1"/>
        <end position="21"/>
    </location>
</feature>
<feature type="chain" id="PRO_5035722096" evidence="5">
    <location>
        <begin position="22"/>
        <end position="174"/>
    </location>
</feature>
<dbReference type="SUPFAM" id="SSF74653">
    <property type="entry name" value="TolA/TonB C-terminal domain"/>
    <property type="match status" value="1"/>
</dbReference>
<organism evidence="7 8">
    <name type="scientific">Stakelama marina</name>
    <dbReference type="NCBI Taxonomy" id="2826939"/>
    <lineage>
        <taxon>Bacteria</taxon>
        <taxon>Pseudomonadati</taxon>
        <taxon>Pseudomonadota</taxon>
        <taxon>Alphaproteobacteria</taxon>
        <taxon>Sphingomonadales</taxon>
        <taxon>Sphingomonadaceae</taxon>
        <taxon>Stakelama</taxon>
    </lineage>
</organism>
<reference evidence="7" key="1">
    <citation type="submission" date="2021-04" db="EMBL/GenBank/DDBJ databases">
        <title>Ouciella asimina sp. nov., isolated from the surface seawater in the hydrothermal field of Okinawa Trough.</title>
        <authorList>
            <person name="Shuang W."/>
        </authorList>
    </citation>
    <scope>NUCLEOTIDE SEQUENCE</scope>
    <source>
        <strain evidence="7">LXI357</strain>
    </source>
</reference>
<comment type="caution">
    <text evidence="7">The sequence shown here is derived from an EMBL/GenBank/DDBJ whole genome shotgun (WGS) entry which is preliminary data.</text>
</comment>
<dbReference type="InterPro" id="IPR037682">
    <property type="entry name" value="TonB_C"/>
</dbReference>
<evidence type="ECO:0000313" key="7">
    <source>
        <dbReference type="EMBL" id="MBR0553817.1"/>
    </source>
</evidence>
<dbReference type="RefSeq" id="WP_284055058.1">
    <property type="nucleotide sequence ID" value="NZ_JAGRQC010000004.1"/>
</dbReference>
<dbReference type="Gene3D" id="3.30.1150.10">
    <property type="match status" value="1"/>
</dbReference>
<evidence type="ECO:0000256" key="1">
    <source>
        <dbReference type="ARBA" id="ARBA00004167"/>
    </source>
</evidence>
<keyword evidence="8" id="KW-1185">Reference proteome</keyword>
<dbReference type="GO" id="GO:0055085">
    <property type="term" value="P:transmembrane transport"/>
    <property type="evidence" value="ECO:0007669"/>
    <property type="project" value="InterPro"/>
</dbReference>
<dbReference type="GO" id="GO:0016020">
    <property type="term" value="C:membrane"/>
    <property type="evidence" value="ECO:0007669"/>
    <property type="project" value="UniProtKB-SubCell"/>
</dbReference>
<evidence type="ECO:0000256" key="3">
    <source>
        <dbReference type="ARBA" id="ARBA00022989"/>
    </source>
</evidence>
<evidence type="ECO:0000313" key="8">
    <source>
        <dbReference type="Proteomes" id="UP000676996"/>
    </source>
</evidence>
<keyword evidence="5" id="KW-0732">Signal</keyword>
<dbReference type="NCBIfam" id="TIGR01352">
    <property type="entry name" value="tonB_Cterm"/>
    <property type="match status" value="1"/>
</dbReference>
<dbReference type="EMBL" id="JAGRQC010000004">
    <property type="protein sequence ID" value="MBR0553817.1"/>
    <property type="molecule type" value="Genomic_DNA"/>
</dbReference>
<proteinExistence type="predicted"/>
<comment type="subcellular location">
    <subcellularLocation>
        <location evidence="1">Membrane</location>
        <topology evidence="1">Single-pass membrane protein</topology>
    </subcellularLocation>
</comment>
<dbReference type="InterPro" id="IPR006260">
    <property type="entry name" value="TonB/TolA_C"/>
</dbReference>
<dbReference type="Proteomes" id="UP000676996">
    <property type="component" value="Unassembled WGS sequence"/>
</dbReference>
<evidence type="ECO:0000256" key="4">
    <source>
        <dbReference type="ARBA" id="ARBA00023136"/>
    </source>
</evidence>
<accession>A0A8T4IGU2</accession>
<feature type="domain" description="TonB C-terminal" evidence="6">
    <location>
        <begin position="45"/>
        <end position="141"/>
    </location>
</feature>
<keyword evidence="2" id="KW-0812">Transmembrane</keyword>
<evidence type="ECO:0000256" key="5">
    <source>
        <dbReference type="SAM" id="SignalP"/>
    </source>
</evidence>